<sequence>MGVGNSWFTCGRKINSLSRRGQTDPRKPKHPRNSEDFRKSNCPFPKTTNHPAAEQVHLYTIKTKQSSFHDRPEHPDTFENMFELAREQIILGKHAQAKNNWRTVLEFHEKVEGRRNLAVVYNLARVLNSNEWFTDAEEILKSLLPELIEALGTGSRQVIGTLPELSLAIGKQGRYAEAREIIAEGVRNLRDSSMDNESQVTHKNDLERVEAELRISEQGRNISL</sequence>
<reference evidence="2 3" key="1">
    <citation type="journal article" date="2013" name="BMC Genomics">
        <title>Genomics-driven discovery of the pneumocandin biosynthetic gene cluster in the fungus Glarea lozoyensis.</title>
        <authorList>
            <person name="Chen L."/>
            <person name="Yue Q."/>
            <person name="Zhang X."/>
            <person name="Xiang M."/>
            <person name="Wang C."/>
            <person name="Li S."/>
            <person name="Che Y."/>
            <person name="Ortiz-Lopez F.J."/>
            <person name="Bills G.F."/>
            <person name="Liu X."/>
            <person name="An Z."/>
        </authorList>
    </citation>
    <scope>NUCLEOTIDE SEQUENCE [LARGE SCALE GENOMIC DNA]</scope>
    <source>
        <strain evidence="3">ATCC 20868 / MF5171</strain>
    </source>
</reference>
<evidence type="ECO:0000256" key="1">
    <source>
        <dbReference type="SAM" id="MobiDB-lite"/>
    </source>
</evidence>
<dbReference type="SUPFAM" id="SSF48452">
    <property type="entry name" value="TPR-like"/>
    <property type="match status" value="1"/>
</dbReference>
<evidence type="ECO:0000313" key="2">
    <source>
        <dbReference type="EMBL" id="EPE30043.1"/>
    </source>
</evidence>
<protein>
    <submittedName>
        <fullName evidence="2">TPR-like protein</fullName>
    </submittedName>
</protein>
<dbReference type="HOGENOM" id="CLU_1235125_0_0_1"/>
<dbReference type="Gene3D" id="1.25.40.10">
    <property type="entry name" value="Tetratricopeptide repeat domain"/>
    <property type="match status" value="1"/>
</dbReference>
<dbReference type="KEGG" id="glz:GLAREA_13091"/>
<proteinExistence type="predicted"/>
<evidence type="ECO:0000313" key="3">
    <source>
        <dbReference type="Proteomes" id="UP000016922"/>
    </source>
</evidence>
<gene>
    <name evidence="2" type="ORF">GLAREA_13091</name>
</gene>
<organism evidence="2 3">
    <name type="scientific">Glarea lozoyensis (strain ATCC 20868 / MF5171)</name>
    <dbReference type="NCBI Taxonomy" id="1116229"/>
    <lineage>
        <taxon>Eukaryota</taxon>
        <taxon>Fungi</taxon>
        <taxon>Dikarya</taxon>
        <taxon>Ascomycota</taxon>
        <taxon>Pezizomycotina</taxon>
        <taxon>Leotiomycetes</taxon>
        <taxon>Helotiales</taxon>
        <taxon>Helotiaceae</taxon>
        <taxon>Glarea</taxon>
    </lineage>
</organism>
<dbReference type="GeneID" id="19472131"/>
<dbReference type="OrthoDB" id="3551782at2759"/>
<dbReference type="EMBL" id="KE145366">
    <property type="protein sequence ID" value="EPE30043.1"/>
    <property type="molecule type" value="Genomic_DNA"/>
</dbReference>
<accession>S3DUD9</accession>
<keyword evidence="3" id="KW-1185">Reference proteome</keyword>
<dbReference type="InterPro" id="IPR011990">
    <property type="entry name" value="TPR-like_helical_dom_sf"/>
</dbReference>
<name>S3DUD9_GLAL2</name>
<feature type="region of interest" description="Disordered" evidence="1">
    <location>
        <begin position="14"/>
        <end position="49"/>
    </location>
</feature>
<dbReference type="AlphaFoldDB" id="S3DUD9"/>
<dbReference type="Proteomes" id="UP000016922">
    <property type="component" value="Unassembled WGS sequence"/>
</dbReference>
<dbReference type="RefSeq" id="XP_008082939.1">
    <property type="nucleotide sequence ID" value="XM_008084748.1"/>
</dbReference>
<dbReference type="STRING" id="1116229.S3DUD9"/>
<feature type="compositionally biased region" description="Basic and acidic residues" evidence="1">
    <location>
        <begin position="21"/>
        <end position="39"/>
    </location>
</feature>